<feature type="domain" description="Rib" evidence="4">
    <location>
        <begin position="61"/>
        <end position="135"/>
    </location>
</feature>
<keyword evidence="1" id="KW-0175">Coiled coil</keyword>
<dbReference type="RefSeq" id="WP_154549381.1">
    <property type="nucleotide sequence ID" value="NZ_VUMX01000033.1"/>
</dbReference>
<feature type="compositionally biased region" description="Basic residues" evidence="2">
    <location>
        <begin position="36"/>
        <end position="57"/>
    </location>
</feature>
<dbReference type="InterPro" id="IPR059115">
    <property type="entry name" value="Rib"/>
</dbReference>
<accession>A0A6A8MG56</accession>
<feature type="chain" id="PRO_5025418568" description="Rib domain-containing protein" evidence="3">
    <location>
        <begin position="34"/>
        <end position="479"/>
    </location>
</feature>
<name>A0A6A8MG56_9LACO</name>
<protein>
    <recommendedName>
        <fullName evidence="4">Rib domain-containing protein</fullName>
    </recommendedName>
</protein>
<dbReference type="AlphaFoldDB" id="A0A6A8MG56"/>
<evidence type="ECO:0000256" key="2">
    <source>
        <dbReference type="SAM" id="MobiDB-lite"/>
    </source>
</evidence>
<keyword evidence="3" id="KW-0732">Signal</keyword>
<dbReference type="InterPro" id="IPR012706">
    <property type="entry name" value="Rib_alpha_Esp_rpt"/>
</dbReference>
<proteinExistence type="predicted"/>
<sequence length="479" mass="51677">MDKKLKAISKVSLALALLGAAAPVTVTAPTAMAAKKAAKKSTKKTKKAKKSKKKVVKKTNAQKYAPKAKSVTVKAGSKLSAKSVIANASKLPAKSKYAFSPKPNLKKTGTYKVSVIVTYPDKSKDKVKNVKIKVTAKKAAYNPAKTTYEKYKKQAAELGSLKAAQNDLNQKKAALDIANQAYTDAVASYNNKVSAAKTKYDEASSAYEAAGYDFIMSKATANFYQDSKAGMANVAALASYVNGLDDSVKSFLSTSNLKKDVTLIKELNSLRVSDNNFSNHNALGVDYDLMIYASISGFISDSTMNHTYFMNAPTEVYASRAENLAWGYSDPLTGWYTEEKAIYDAHGSGVTGHYTNCMGDYEYVGLVLDQSTGTSAADFGRDKILTSESGTQVTVDEFEAALNSYVASYESTMNTAKAAYEQTKADKSEVNAAQENVNSSKKAYDEANAKVKKVKTVNQQLAKAYAAYQKSLKAAHKKK</sequence>
<evidence type="ECO:0000256" key="3">
    <source>
        <dbReference type="SAM" id="SignalP"/>
    </source>
</evidence>
<dbReference type="EMBL" id="VUMX01000033">
    <property type="protein sequence ID" value="MST87768.1"/>
    <property type="molecule type" value="Genomic_DNA"/>
</dbReference>
<dbReference type="Pfam" id="PF08428">
    <property type="entry name" value="Rib"/>
    <property type="match status" value="1"/>
</dbReference>
<comment type="caution">
    <text evidence="5">The sequence shown here is derived from an EMBL/GenBank/DDBJ whole genome shotgun (WGS) entry which is preliminary data.</text>
</comment>
<feature type="coiled-coil region" evidence="1">
    <location>
        <begin position="406"/>
        <end position="464"/>
    </location>
</feature>
<dbReference type="NCBIfam" id="TIGR02331">
    <property type="entry name" value="rib_alpha"/>
    <property type="match status" value="1"/>
</dbReference>
<evidence type="ECO:0000313" key="5">
    <source>
        <dbReference type="EMBL" id="MST87768.1"/>
    </source>
</evidence>
<dbReference type="OrthoDB" id="1817311at2"/>
<gene>
    <name evidence="5" type="ORF">FYJ62_09145</name>
</gene>
<dbReference type="Proteomes" id="UP000438120">
    <property type="component" value="Unassembled WGS sequence"/>
</dbReference>
<reference evidence="5 6" key="1">
    <citation type="submission" date="2019-08" db="EMBL/GenBank/DDBJ databases">
        <title>In-depth cultivation of the pig gut microbiome towards novel bacterial diversity and tailored functional studies.</title>
        <authorList>
            <person name="Wylensek D."/>
            <person name="Hitch T.C.A."/>
            <person name="Clavel T."/>
        </authorList>
    </citation>
    <scope>NUCLEOTIDE SEQUENCE [LARGE SCALE GENOMIC DNA]</scope>
    <source>
        <strain evidence="5 6">Bifido-178-WT-2B</strain>
    </source>
</reference>
<feature type="signal peptide" evidence="3">
    <location>
        <begin position="1"/>
        <end position="33"/>
    </location>
</feature>
<evidence type="ECO:0000259" key="4">
    <source>
        <dbReference type="Pfam" id="PF08428"/>
    </source>
</evidence>
<evidence type="ECO:0000256" key="1">
    <source>
        <dbReference type="SAM" id="Coils"/>
    </source>
</evidence>
<evidence type="ECO:0000313" key="6">
    <source>
        <dbReference type="Proteomes" id="UP000438120"/>
    </source>
</evidence>
<keyword evidence="6" id="KW-1185">Reference proteome</keyword>
<organism evidence="5 6">
    <name type="scientific">Lactobacillus porci</name>
    <dbReference type="NCBI Taxonomy" id="2012477"/>
    <lineage>
        <taxon>Bacteria</taxon>
        <taxon>Bacillati</taxon>
        <taxon>Bacillota</taxon>
        <taxon>Bacilli</taxon>
        <taxon>Lactobacillales</taxon>
        <taxon>Lactobacillaceae</taxon>
        <taxon>Lactobacillus</taxon>
    </lineage>
</organism>
<feature type="region of interest" description="Disordered" evidence="2">
    <location>
        <begin position="36"/>
        <end position="61"/>
    </location>
</feature>